<dbReference type="InterPro" id="IPR016162">
    <property type="entry name" value="Ald_DH_N"/>
</dbReference>
<dbReference type="SUPFAM" id="SSF53720">
    <property type="entry name" value="ALDH-like"/>
    <property type="match status" value="1"/>
</dbReference>
<dbReference type="InterPro" id="IPR012134">
    <property type="entry name" value="Glu-5-SA_DH"/>
</dbReference>
<reference evidence="9 10" key="1">
    <citation type="submission" date="2019-07" db="EMBL/GenBank/DDBJ databases">
        <title>The draft genome sequence of Aquimarina algiphila M91.</title>
        <authorList>
            <person name="Meng X."/>
        </authorList>
    </citation>
    <scope>NUCLEOTIDE SEQUENCE [LARGE SCALE GENOMIC DNA]</scope>
    <source>
        <strain evidence="9 10">M91</strain>
    </source>
</reference>
<dbReference type="GO" id="GO:0005737">
    <property type="term" value="C:cytoplasm"/>
    <property type="evidence" value="ECO:0007669"/>
    <property type="project" value="UniProtKB-SubCell"/>
</dbReference>
<dbReference type="GO" id="GO:0055129">
    <property type="term" value="P:L-proline biosynthetic process"/>
    <property type="evidence" value="ECO:0007669"/>
    <property type="project" value="UniProtKB-UniRule"/>
</dbReference>
<evidence type="ECO:0000256" key="2">
    <source>
        <dbReference type="ARBA" id="ARBA00022605"/>
    </source>
</evidence>
<dbReference type="InterPro" id="IPR000965">
    <property type="entry name" value="GPR_dom"/>
</dbReference>
<keyword evidence="4 7" id="KW-0521">NADP</keyword>
<dbReference type="NCBIfam" id="NF001221">
    <property type="entry name" value="PRK00197.1"/>
    <property type="match status" value="1"/>
</dbReference>
<keyword evidence="7" id="KW-0963">Cytoplasm</keyword>
<dbReference type="InterPro" id="IPR016163">
    <property type="entry name" value="Ald_DH_C"/>
</dbReference>
<evidence type="ECO:0000256" key="5">
    <source>
        <dbReference type="ARBA" id="ARBA00023002"/>
    </source>
</evidence>
<keyword evidence="10" id="KW-1185">Reference proteome</keyword>
<dbReference type="Pfam" id="PF00171">
    <property type="entry name" value="Aldedh"/>
    <property type="match status" value="1"/>
</dbReference>
<dbReference type="Proteomes" id="UP000318833">
    <property type="component" value="Unassembled WGS sequence"/>
</dbReference>
<dbReference type="OrthoDB" id="9809970at2"/>
<comment type="function">
    <text evidence="7">Catalyzes the NADPH-dependent reduction of L-glutamate 5-phosphate into L-glutamate 5-semialdehyde and phosphate. The product spontaneously undergoes cyclization to form 1-pyrroline-5-carboxylate.</text>
</comment>
<evidence type="ECO:0000313" key="9">
    <source>
        <dbReference type="EMBL" id="TSE09656.1"/>
    </source>
</evidence>
<comment type="similarity">
    <text evidence="7">Belongs to the gamma-glutamyl phosphate reductase family.</text>
</comment>
<comment type="catalytic activity">
    <reaction evidence="6 7">
        <text>L-glutamate 5-semialdehyde + phosphate + NADP(+) = L-glutamyl 5-phosphate + NADPH + H(+)</text>
        <dbReference type="Rhea" id="RHEA:19541"/>
        <dbReference type="ChEBI" id="CHEBI:15378"/>
        <dbReference type="ChEBI" id="CHEBI:43474"/>
        <dbReference type="ChEBI" id="CHEBI:57783"/>
        <dbReference type="ChEBI" id="CHEBI:58066"/>
        <dbReference type="ChEBI" id="CHEBI:58274"/>
        <dbReference type="ChEBI" id="CHEBI:58349"/>
        <dbReference type="EC" id="1.2.1.41"/>
    </reaction>
</comment>
<dbReference type="EC" id="1.2.1.41" evidence="7"/>
<dbReference type="PIRSF" id="PIRSF000151">
    <property type="entry name" value="GPR"/>
    <property type="match status" value="1"/>
</dbReference>
<gene>
    <name evidence="7" type="primary">proA</name>
    <name evidence="9" type="ORF">FOF46_08065</name>
</gene>
<comment type="caution">
    <text evidence="9">The sequence shown here is derived from an EMBL/GenBank/DDBJ whole genome shotgun (WGS) entry which is preliminary data.</text>
</comment>
<comment type="pathway">
    <text evidence="1 7">Amino-acid biosynthesis; L-proline biosynthesis; L-glutamate 5-semialdehyde from L-glutamate: step 2/2.</text>
</comment>
<dbReference type="InterPro" id="IPR016161">
    <property type="entry name" value="Ald_DH/histidinol_DH"/>
</dbReference>
<sequence>MSSITLNISQRNLVLEKMAILVDQNRTSIIQANIRDMDGYSGNDLAMRDRLKVDEHKIDGMITSLQQLAGQEDPVGVERFRFHHDNGMEIFNKTASFGTVLIIYESRPDVTIEAAGIAFKSGNKILLKGGKESLHSNLAIVKLWHQALLENDITTDWVEYLNYDRQKTQVFLEKPTQKVDLIVPRGGEKLIEFVKAHASCPVIVSGRGNNFVYVHKEADKALALDNIINGKTDKISACNAVDKVLIDKNLPNKEDFVKNLIATLHGYNVEILGDESLSQYEEVKPIQKNTVWFEEFLDYKIVIGETENIPEAISKINRFSGGHSAAIITKDKSAAEVFMSSVDCAAVYHNASTRFTDGFQLGLGGELAISTDKLHQRGPIGLQHLVTNKWYIHGDGQTR</sequence>
<dbReference type="PANTHER" id="PTHR11063:SF8">
    <property type="entry name" value="DELTA-1-PYRROLINE-5-CARBOXYLATE SYNTHASE"/>
    <property type="match status" value="1"/>
</dbReference>
<evidence type="ECO:0000256" key="4">
    <source>
        <dbReference type="ARBA" id="ARBA00022857"/>
    </source>
</evidence>
<dbReference type="GO" id="GO:0004350">
    <property type="term" value="F:glutamate-5-semialdehyde dehydrogenase activity"/>
    <property type="evidence" value="ECO:0007669"/>
    <property type="project" value="UniProtKB-UniRule"/>
</dbReference>
<feature type="domain" description="Aldehyde dehydrogenase" evidence="8">
    <location>
        <begin position="6"/>
        <end position="268"/>
    </location>
</feature>
<organism evidence="9 10">
    <name type="scientific">Aquimarina algiphila</name>
    <dbReference type="NCBI Taxonomy" id="2047982"/>
    <lineage>
        <taxon>Bacteria</taxon>
        <taxon>Pseudomonadati</taxon>
        <taxon>Bacteroidota</taxon>
        <taxon>Flavobacteriia</taxon>
        <taxon>Flavobacteriales</taxon>
        <taxon>Flavobacteriaceae</taxon>
        <taxon>Aquimarina</taxon>
    </lineage>
</organism>
<dbReference type="PANTHER" id="PTHR11063">
    <property type="entry name" value="GLUTAMATE SEMIALDEHYDE DEHYDROGENASE"/>
    <property type="match status" value="1"/>
</dbReference>
<evidence type="ECO:0000313" key="10">
    <source>
        <dbReference type="Proteomes" id="UP000318833"/>
    </source>
</evidence>
<evidence type="ECO:0000256" key="6">
    <source>
        <dbReference type="ARBA" id="ARBA00049024"/>
    </source>
</evidence>
<accession>A0A554VMY1</accession>
<dbReference type="NCBIfam" id="TIGR00407">
    <property type="entry name" value="proA"/>
    <property type="match status" value="1"/>
</dbReference>
<keyword evidence="3 7" id="KW-0641">Proline biosynthesis</keyword>
<evidence type="ECO:0000256" key="1">
    <source>
        <dbReference type="ARBA" id="ARBA00004985"/>
    </source>
</evidence>
<keyword evidence="5 7" id="KW-0560">Oxidoreductase</keyword>
<evidence type="ECO:0000256" key="3">
    <source>
        <dbReference type="ARBA" id="ARBA00022650"/>
    </source>
</evidence>
<proteinExistence type="inferred from homology"/>
<comment type="subcellular location">
    <subcellularLocation>
        <location evidence="7">Cytoplasm</location>
    </subcellularLocation>
</comment>
<dbReference type="Gene3D" id="3.40.309.10">
    <property type="entry name" value="Aldehyde Dehydrogenase, Chain A, domain 2"/>
    <property type="match status" value="1"/>
</dbReference>
<dbReference type="AlphaFoldDB" id="A0A554VMY1"/>
<dbReference type="HAMAP" id="MF_00412">
    <property type="entry name" value="ProA"/>
    <property type="match status" value="1"/>
</dbReference>
<keyword evidence="2 7" id="KW-0028">Amino-acid biosynthesis</keyword>
<dbReference type="Gene3D" id="3.40.605.10">
    <property type="entry name" value="Aldehyde Dehydrogenase, Chain A, domain 1"/>
    <property type="match status" value="1"/>
</dbReference>
<name>A0A554VMY1_9FLAO</name>
<dbReference type="CDD" id="cd07079">
    <property type="entry name" value="ALDH_F18-19_ProA-GPR"/>
    <property type="match status" value="1"/>
</dbReference>
<dbReference type="EMBL" id="VLNR01000012">
    <property type="protein sequence ID" value="TSE09656.1"/>
    <property type="molecule type" value="Genomic_DNA"/>
</dbReference>
<dbReference type="RefSeq" id="WP_109436540.1">
    <property type="nucleotide sequence ID" value="NZ_CANLVC010000001.1"/>
</dbReference>
<dbReference type="UniPathway" id="UPA00098">
    <property type="reaction ID" value="UER00360"/>
</dbReference>
<protein>
    <recommendedName>
        <fullName evidence="7">Gamma-glutamyl phosphate reductase</fullName>
        <shortName evidence="7">GPR</shortName>
        <ecNumber evidence="7">1.2.1.41</ecNumber>
    </recommendedName>
    <alternativeName>
        <fullName evidence="7">Glutamate-5-semialdehyde dehydrogenase</fullName>
    </alternativeName>
    <alternativeName>
        <fullName evidence="7">Glutamyl-gamma-semialdehyde dehydrogenase</fullName>
        <shortName evidence="7">GSA dehydrogenase</shortName>
    </alternativeName>
</protein>
<evidence type="ECO:0000259" key="8">
    <source>
        <dbReference type="Pfam" id="PF00171"/>
    </source>
</evidence>
<evidence type="ECO:0000256" key="7">
    <source>
        <dbReference type="HAMAP-Rule" id="MF_00412"/>
    </source>
</evidence>
<dbReference type="InterPro" id="IPR015590">
    <property type="entry name" value="Aldehyde_DH_dom"/>
</dbReference>
<dbReference type="GO" id="GO:0050661">
    <property type="term" value="F:NADP binding"/>
    <property type="evidence" value="ECO:0007669"/>
    <property type="project" value="InterPro"/>
</dbReference>